<sequence>MNFYGSSYPVADNKGLYQTNAYPAGYGPSPQAAGFITASPVSLPHFVAVSQPHPGAIMSTPPTMYSTAAAAYSPLSAGFYQTAGPGMSAYSHLSHTSLTGATMPTTSPSPYQTNQYPTYLGSQMGHSSPTYGASAGAPTAHGLPVSSALYPNGYTSQLASMQTRGPAIGTLGAASGTQVSPMAYPSTGSAPTYPGALHYGSPY</sequence>
<evidence type="ECO:0000313" key="2">
    <source>
        <dbReference type="Proteomes" id="UP001195483"/>
    </source>
</evidence>
<evidence type="ECO:0000313" key="1">
    <source>
        <dbReference type="EMBL" id="KAK3608064.1"/>
    </source>
</evidence>
<organism evidence="1 2">
    <name type="scientific">Potamilus streckersoni</name>
    <dbReference type="NCBI Taxonomy" id="2493646"/>
    <lineage>
        <taxon>Eukaryota</taxon>
        <taxon>Metazoa</taxon>
        <taxon>Spiralia</taxon>
        <taxon>Lophotrochozoa</taxon>
        <taxon>Mollusca</taxon>
        <taxon>Bivalvia</taxon>
        <taxon>Autobranchia</taxon>
        <taxon>Heteroconchia</taxon>
        <taxon>Palaeoheterodonta</taxon>
        <taxon>Unionida</taxon>
        <taxon>Unionoidea</taxon>
        <taxon>Unionidae</taxon>
        <taxon>Ambleminae</taxon>
        <taxon>Lampsilini</taxon>
        <taxon>Potamilus</taxon>
    </lineage>
</organism>
<name>A0AAE0TCX7_9BIVA</name>
<reference evidence="1" key="3">
    <citation type="submission" date="2023-05" db="EMBL/GenBank/DDBJ databases">
        <authorList>
            <person name="Smith C.H."/>
        </authorList>
    </citation>
    <scope>NUCLEOTIDE SEQUENCE</scope>
    <source>
        <strain evidence="1">CHS0354</strain>
        <tissue evidence="1">Mantle</tissue>
    </source>
</reference>
<comment type="caution">
    <text evidence="1">The sequence shown here is derived from an EMBL/GenBank/DDBJ whole genome shotgun (WGS) entry which is preliminary data.</text>
</comment>
<dbReference type="EMBL" id="JAEAOA010001852">
    <property type="protein sequence ID" value="KAK3608064.1"/>
    <property type="molecule type" value="Genomic_DNA"/>
</dbReference>
<protein>
    <submittedName>
        <fullName evidence="1">Uncharacterized protein</fullName>
    </submittedName>
</protein>
<dbReference type="Proteomes" id="UP001195483">
    <property type="component" value="Unassembled WGS sequence"/>
</dbReference>
<accession>A0AAE0TCX7</accession>
<dbReference type="AlphaFoldDB" id="A0AAE0TCX7"/>
<keyword evidence="2" id="KW-1185">Reference proteome</keyword>
<gene>
    <name evidence="1" type="ORF">CHS0354_031051</name>
</gene>
<reference evidence="1" key="1">
    <citation type="journal article" date="2021" name="Genome Biol. Evol.">
        <title>A High-Quality Reference Genome for a Parasitic Bivalve with Doubly Uniparental Inheritance (Bivalvia: Unionida).</title>
        <authorList>
            <person name="Smith C.H."/>
        </authorList>
    </citation>
    <scope>NUCLEOTIDE SEQUENCE</scope>
    <source>
        <strain evidence="1">CHS0354</strain>
    </source>
</reference>
<reference evidence="1" key="2">
    <citation type="journal article" date="2021" name="Genome Biol. Evol.">
        <title>Developing a high-quality reference genome for a parasitic bivalve with doubly uniparental inheritance (Bivalvia: Unionida).</title>
        <authorList>
            <person name="Smith C.H."/>
        </authorList>
    </citation>
    <scope>NUCLEOTIDE SEQUENCE</scope>
    <source>
        <strain evidence="1">CHS0354</strain>
        <tissue evidence="1">Mantle</tissue>
    </source>
</reference>
<proteinExistence type="predicted"/>